<keyword evidence="4" id="KW-1185">Reference proteome</keyword>
<organism evidence="3 4">
    <name type="scientific">Streptomyces griseochromogenes</name>
    <dbReference type="NCBI Taxonomy" id="68214"/>
    <lineage>
        <taxon>Bacteria</taxon>
        <taxon>Bacillati</taxon>
        <taxon>Actinomycetota</taxon>
        <taxon>Actinomycetes</taxon>
        <taxon>Kitasatosporales</taxon>
        <taxon>Streptomycetaceae</taxon>
        <taxon>Streptomyces</taxon>
    </lineage>
</organism>
<feature type="compositionally biased region" description="Low complexity" evidence="1">
    <location>
        <begin position="202"/>
        <end position="211"/>
    </location>
</feature>
<dbReference type="SUPFAM" id="SSF53300">
    <property type="entry name" value="vWA-like"/>
    <property type="match status" value="1"/>
</dbReference>
<feature type="compositionally biased region" description="Acidic residues" evidence="1">
    <location>
        <begin position="272"/>
        <end position="286"/>
    </location>
</feature>
<feature type="domain" description="VWFA" evidence="2">
    <location>
        <begin position="424"/>
        <end position="606"/>
    </location>
</feature>
<dbReference type="InterPro" id="IPR019303">
    <property type="entry name" value="vWA_TerF_C"/>
</dbReference>
<dbReference type="EMBL" id="JAGGLP010000007">
    <property type="protein sequence ID" value="MBP2050758.1"/>
    <property type="molecule type" value="Genomic_DNA"/>
</dbReference>
<dbReference type="InterPro" id="IPR036465">
    <property type="entry name" value="vWFA_dom_sf"/>
</dbReference>
<evidence type="ECO:0000259" key="2">
    <source>
        <dbReference type="PROSITE" id="PS50234"/>
    </source>
</evidence>
<accession>A0ABS4LTT4</accession>
<sequence length="612" mass="63945">MGILTLLRNAFGRGRKTRTAEAEGADRRPSPTRTPEPASAPEQTPAQTAQVPEPRTSSPGEHDLVSAAFDNVTVPRQATEPPHDPTTPEQPTAETTPAAEKPVAETTPAAEKPVAETAPAAEKPVAEAEPVTAEPVAEAAPAAEEPVAETEPVTEEPVAETEPVTEEPVAEAEPVTEEPEPTAEAEPTAEGEQVAEAEQVAEVEPQAVAQPAPEPVAEEPEPVAESEPTAEAEPEQVAEVEPTAEAEPEQVAEVEPAAEPDPEPVAQAEPTAEAEPEQVAEVEPAAEPEPVVEVAAEPVVEPEAQAAADGEDAPQGTPAADDEARTGGAGGNETAEGEAEAAPEPQAAADGEDALQETPAADDESRTGGAGGNESDADGEAEAVPAKPALPLTRVKSRTPSLTTAYKAATTTLKKADLTGTRAKLYLVLDRSASMRPYYKDGSAQALADQSLALAAHLDPEATVHVVFFSTEVDGTTDLTLTPDHETKIDDVHAALGRMGRTSYHAAVEAVLTHYEKNHAQNTDPATPALVIFQTDGAPDAKTPATQSLTEAAEKHPSVFFSFVAFGDHDNKAFDYLRKLKTDNTSFFHAGPTPRELTDAELYEGVLAVWRP</sequence>
<evidence type="ECO:0000256" key="1">
    <source>
        <dbReference type="SAM" id="MobiDB-lite"/>
    </source>
</evidence>
<protein>
    <recommendedName>
        <fullName evidence="2">VWFA domain-containing protein</fullName>
    </recommendedName>
</protein>
<reference evidence="3 4" key="1">
    <citation type="submission" date="2021-03" db="EMBL/GenBank/DDBJ databases">
        <title>Genomic Encyclopedia of Type Strains, Phase IV (KMG-IV): sequencing the most valuable type-strain genomes for metagenomic binning, comparative biology and taxonomic classification.</title>
        <authorList>
            <person name="Goeker M."/>
        </authorList>
    </citation>
    <scope>NUCLEOTIDE SEQUENCE [LARGE SCALE GENOMIC DNA]</scope>
    <source>
        <strain evidence="3 4">DSM 40499</strain>
    </source>
</reference>
<feature type="compositionally biased region" description="Acidic residues" evidence="1">
    <location>
        <begin position="146"/>
        <end position="201"/>
    </location>
</feature>
<feature type="compositionally biased region" description="Basic and acidic residues" evidence="1">
    <location>
        <begin position="18"/>
        <end position="29"/>
    </location>
</feature>
<feature type="compositionally biased region" description="Low complexity" evidence="1">
    <location>
        <begin position="87"/>
        <end position="145"/>
    </location>
</feature>
<evidence type="ECO:0000313" key="3">
    <source>
        <dbReference type="EMBL" id="MBP2050758.1"/>
    </source>
</evidence>
<evidence type="ECO:0000313" key="4">
    <source>
        <dbReference type="Proteomes" id="UP001519309"/>
    </source>
</evidence>
<feature type="compositionally biased region" description="Acidic residues" evidence="1">
    <location>
        <begin position="216"/>
        <end position="262"/>
    </location>
</feature>
<dbReference type="Pfam" id="PF10138">
    <property type="entry name" value="vWA-TerF-like"/>
    <property type="match status" value="1"/>
</dbReference>
<dbReference type="CDD" id="cd00198">
    <property type="entry name" value="vWFA"/>
    <property type="match status" value="1"/>
</dbReference>
<dbReference type="InterPro" id="IPR002035">
    <property type="entry name" value="VWF_A"/>
</dbReference>
<dbReference type="Proteomes" id="UP001519309">
    <property type="component" value="Unassembled WGS sequence"/>
</dbReference>
<comment type="caution">
    <text evidence="3">The sequence shown here is derived from an EMBL/GenBank/DDBJ whole genome shotgun (WGS) entry which is preliminary data.</text>
</comment>
<dbReference type="RefSeq" id="WP_079146461.1">
    <property type="nucleotide sequence ID" value="NZ_CP016279.1"/>
</dbReference>
<feature type="compositionally biased region" description="Low complexity" evidence="1">
    <location>
        <begin position="287"/>
        <end position="308"/>
    </location>
</feature>
<dbReference type="Gene3D" id="3.40.50.410">
    <property type="entry name" value="von Willebrand factor, type A domain"/>
    <property type="match status" value="1"/>
</dbReference>
<dbReference type="SMART" id="SM00327">
    <property type="entry name" value="VWA"/>
    <property type="match status" value="1"/>
</dbReference>
<gene>
    <name evidence="3" type="ORF">J2Z21_003708</name>
</gene>
<name>A0ABS4LTT4_9ACTN</name>
<feature type="compositionally biased region" description="Polar residues" evidence="1">
    <location>
        <begin position="41"/>
        <end position="59"/>
    </location>
</feature>
<proteinExistence type="predicted"/>
<dbReference type="PROSITE" id="PS50234">
    <property type="entry name" value="VWFA"/>
    <property type="match status" value="1"/>
</dbReference>
<feature type="region of interest" description="Disordered" evidence="1">
    <location>
        <begin position="1"/>
        <end position="396"/>
    </location>
</feature>